<dbReference type="AlphaFoldDB" id="A0A849SC12"/>
<keyword evidence="6" id="KW-0285">Flavoprotein</keyword>
<keyword evidence="10 12" id="KW-0520">NAD</keyword>
<evidence type="ECO:0000256" key="7">
    <source>
        <dbReference type="ARBA" id="ARBA00022827"/>
    </source>
</evidence>
<dbReference type="EMBL" id="JABFRW010000033">
    <property type="protein sequence ID" value="NOT33218.1"/>
    <property type="molecule type" value="Genomic_DNA"/>
</dbReference>
<evidence type="ECO:0000256" key="9">
    <source>
        <dbReference type="ARBA" id="ARBA00023002"/>
    </source>
</evidence>
<feature type="binding site" evidence="12">
    <location>
        <position position="51"/>
    </location>
    <ligand>
        <name>FAD</name>
        <dbReference type="ChEBI" id="CHEBI:57692"/>
    </ligand>
</feature>
<comment type="similarity">
    <text evidence="3">Belongs to the class-I pyridine nucleotide-disulfide oxidoreductase family.</text>
</comment>
<gene>
    <name evidence="15" type="primary">sthA</name>
    <name evidence="15" type="ORF">HOP12_03510</name>
</gene>
<proteinExistence type="inferred from homology"/>
<organism evidence="15 16">
    <name type="scientific">Eiseniibacteriota bacterium</name>
    <dbReference type="NCBI Taxonomy" id="2212470"/>
    <lineage>
        <taxon>Bacteria</taxon>
        <taxon>Candidatus Eiseniibacteriota</taxon>
    </lineage>
</organism>
<keyword evidence="9 15" id="KW-0560">Oxidoreductase</keyword>
<dbReference type="PANTHER" id="PTHR22912:SF93">
    <property type="entry name" value="SOLUBLE PYRIDINE NUCLEOTIDE TRANSHYDROGENASE"/>
    <property type="match status" value="1"/>
</dbReference>
<dbReference type="InterPro" id="IPR050151">
    <property type="entry name" value="Class-I_Pyr_Nuc-Dis_Oxidored"/>
</dbReference>
<evidence type="ECO:0000313" key="16">
    <source>
        <dbReference type="Proteomes" id="UP000580839"/>
    </source>
</evidence>
<dbReference type="InterPro" id="IPR004099">
    <property type="entry name" value="Pyr_nucl-diS_OxRdtase_dimer"/>
</dbReference>
<comment type="cofactor">
    <cofactor evidence="12">
        <name>FAD</name>
        <dbReference type="ChEBI" id="CHEBI:57692"/>
    </cofactor>
    <text evidence="12">Binds 1 FAD per subunit.</text>
</comment>
<dbReference type="InterPro" id="IPR016156">
    <property type="entry name" value="FAD/NAD-linked_Rdtase_dimer_sf"/>
</dbReference>
<protein>
    <recommendedName>
        <fullName evidence="4">NAD(P)(+) transhydrogenase (Si-specific)</fullName>
        <ecNumber evidence="4">1.6.1.1</ecNumber>
    </recommendedName>
    <alternativeName>
        <fullName evidence="11">NAD(P)(+) transhydrogenase [B-specific]</fullName>
    </alternativeName>
</protein>
<evidence type="ECO:0000256" key="2">
    <source>
        <dbReference type="ARBA" id="ARBA00004496"/>
    </source>
</evidence>
<dbReference type="GO" id="GO:0006103">
    <property type="term" value="P:2-oxoglutarate metabolic process"/>
    <property type="evidence" value="ECO:0007669"/>
    <property type="project" value="TreeGrafter"/>
</dbReference>
<dbReference type="SUPFAM" id="SSF51905">
    <property type="entry name" value="FAD/NAD(P)-binding domain"/>
    <property type="match status" value="1"/>
</dbReference>
<dbReference type="Gene3D" id="3.30.390.30">
    <property type="match status" value="1"/>
</dbReference>
<dbReference type="PRINTS" id="PR00368">
    <property type="entry name" value="FADPNR"/>
</dbReference>
<reference evidence="15 16" key="1">
    <citation type="submission" date="2020-04" db="EMBL/GenBank/DDBJ databases">
        <title>Metagenomic profiling of ammonia- and methane-oxidizing microorganisms in a Dutch drinking water treatment plant.</title>
        <authorList>
            <person name="Poghosyan L."/>
            <person name="Leucker S."/>
        </authorList>
    </citation>
    <scope>NUCLEOTIDE SEQUENCE [LARGE SCALE GENOMIC DNA]</scope>
    <source>
        <strain evidence="15">S-RSF-IL-03</strain>
    </source>
</reference>
<evidence type="ECO:0000256" key="6">
    <source>
        <dbReference type="ARBA" id="ARBA00022630"/>
    </source>
</evidence>
<evidence type="ECO:0000256" key="10">
    <source>
        <dbReference type="ARBA" id="ARBA00023027"/>
    </source>
</evidence>
<comment type="caution">
    <text evidence="15">The sequence shown here is derived from an EMBL/GenBank/DDBJ whole genome shotgun (WGS) entry which is preliminary data.</text>
</comment>
<evidence type="ECO:0000256" key="12">
    <source>
        <dbReference type="PIRSR" id="PIRSR000350-3"/>
    </source>
</evidence>
<evidence type="ECO:0000256" key="3">
    <source>
        <dbReference type="ARBA" id="ARBA00007532"/>
    </source>
</evidence>
<feature type="domain" description="FAD/NAD(P)-binding" evidence="14">
    <location>
        <begin position="4"/>
        <end position="322"/>
    </location>
</feature>
<evidence type="ECO:0000256" key="11">
    <source>
        <dbReference type="ARBA" id="ARBA00031183"/>
    </source>
</evidence>
<keyword evidence="8" id="KW-0521">NADP</keyword>
<evidence type="ECO:0000256" key="1">
    <source>
        <dbReference type="ARBA" id="ARBA00002842"/>
    </source>
</evidence>
<evidence type="ECO:0000256" key="8">
    <source>
        <dbReference type="ARBA" id="ARBA00022857"/>
    </source>
</evidence>
<dbReference type="FunFam" id="3.30.390.30:FF:000001">
    <property type="entry name" value="Dihydrolipoyl dehydrogenase"/>
    <property type="match status" value="1"/>
</dbReference>
<dbReference type="GO" id="GO:0005829">
    <property type="term" value="C:cytosol"/>
    <property type="evidence" value="ECO:0007669"/>
    <property type="project" value="TreeGrafter"/>
</dbReference>
<dbReference type="GO" id="GO:0003957">
    <property type="term" value="F:NAD(P)+ transhydrogenase (Si-specific) activity"/>
    <property type="evidence" value="ECO:0007669"/>
    <property type="project" value="UniProtKB-EC"/>
</dbReference>
<dbReference type="Pfam" id="PF02852">
    <property type="entry name" value="Pyr_redox_dim"/>
    <property type="match status" value="1"/>
</dbReference>
<evidence type="ECO:0000259" key="14">
    <source>
        <dbReference type="Pfam" id="PF07992"/>
    </source>
</evidence>
<feature type="binding site" evidence="12">
    <location>
        <begin position="180"/>
        <end position="187"/>
    </location>
    <ligand>
        <name>NAD(+)</name>
        <dbReference type="ChEBI" id="CHEBI:57540"/>
    </ligand>
</feature>
<comment type="subcellular location">
    <subcellularLocation>
        <location evidence="2">Cytoplasm</location>
    </subcellularLocation>
</comment>
<dbReference type="Gene3D" id="3.50.50.60">
    <property type="entry name" value="FAD/NAD(P)-binding domain"/>
    <property type="match status" value="2"/>
</dbReference>
<dbReference type="GO" id="GO:0050660">
    <property type="term" value="F:flavin adenine dinucleotide binding"/>
    <property type="evidence" value="ECO:0007669"/>
    <property type="project" value="TreeGrafter"/>
</dbReference>
<keyword evidence="7 12" id="KW-0274">FAD</keyword>
<dbReference type="Proteomes" id="UP000580839">
    <property type="component" value="Unassembled WGS sequence"/>
</dbReference>
<dbReference type="Pfam" id="PF07992">
    <property type="entry name" value="Pyr_redox_2"/>
    <property type="match status" value="1"/>
</dbReference>
<sequence length="465" mass="49845">MQPFDIVVIGSGPAGQRAAIQAAKLGKRVALIEKQMELGGVCINTGTLPSKTLREAVLDLSGLRQRGLYGDSYRGKNEVTAADLLWRADLILKREREVIRAQLLRNHVNLLEGFGRLAGPNEVAVETPGGIETCRTEFVVIAVGTAPAVPRGMEADHQIVLTSDDILSLKALPQRLVVVGGGIIGIEYATMFAALGIDVTVIDKRTELLEMVDAEIMAALRYQSGVLGVTLRLGEEVHGIERGAQTWVQLESGKRISTDMVLISAGRQGATANLGLETAGIEADARGRITVDAHYRTSAPNIYAAGDVIGSPALASTSMEQGRLATCHAFGVEARSVPELFPYGIYAIPEIAWVGATEADLTSRGVPFETGVARYREIARGQIVGDLDGMLKLIFHLDTRRILGVWIMGTQAAELVHVGQAVMALDGTLDYFVTGVFNYPTLAECYKVAALDGYNKVREAVRAPA</sequence>
<dbReference type="PIRSF" id="PIRSF000350">
    <property type="entry name" value="Mercury_reductase_MerA"/>
    <property type="match status" value="1"/>
</dbReference>
<name>A0A849SC12_UNCEI</name>
<dbReference type="InterPro" id="IPR001100">
    <property type="entry name" value="Pyr_nuc-diS_OxRdtase"/>
</dbReference>
<feature type="domain" description="Pyridine nucleotide-disulphide oxidoreductase dimerisation" evidence="13">
    <location>
        <begin position="342"/>
        <end position="449"/>
    </location>
</feature>
<comment type="function">
    <text evidence="1">Conversion of NADPH, generated by peripheral catabolic pathways, to NADH, which can enter the respiratory chain for energy generation.</text>
</comment>
<dbReference type="NCBIfam" id="NF003585">
    <property type="entry name" value="PRK05249.1"/>
    <property type="match status" value="1"/>
</dbReference>
<dbReference type="GO" id="GO:0004148">
    <property type="term" value="F:dihydrolipoyl dehydrogenase (NADH) activity"/>
    <property type="evidence" value="ECO:0007669"/>
    <property type="project" value="TreeGrafter"/>
</dbReference>
<keyword evidence="12" id="KW-0547">Nucleotide-binding</keyword>
<accession>A0A849SC12</accession>
<feature type="binding site" evidence="12">
    <location>
        <position position="307"/>
    </location>
    <ligand>
        <name>FAD</name>
        <dbReference type="ChEBI" id="CHEBI:57692"/>
    </ligand>
</feature>
<evidence type="ECO:0000313" key="15">
    <source>
        <dbReference type="EMBL" id="NOT33218.1"/>
    </source>
</evidence>
<evidence type="ECO:0000256" key="5">
    <source>
        <dbReference type="ARBA" id="ARBA00022490"/>
    </source>
</evidence>
<dbReference type="InterPro" id="IPR023753">
    <property type="entry name" value="FAD/NAD-binding_dom"/>
</dbReference>
<dbReference type="EC" id="1.6.1.1" evidence="4"/>
<evidence type="ECO:0000256" key="4">
    <source>
        <dbReference type="ARBA" id="ARBA00012772"/>
    </source>
</evidence>
<feature type="binding site" evidence="12">
    <location>
        <position position="115"/>
    </location>
    <ligand>
        <name>FAD</name>
        <dbReference type="ChEBI" id="CHEBI:57692"/>
    </ligand>
</feature>
<dbReference type="PANTHER" id="PTHR22912">
    <property type="entry name" value="DISULFIDE OXIDOREDUCTASE"/>
    <property type="match status" value="1"/>
</dbReference>
<evidence type="ECO:0000259" key="13">
    <source>
        <dbReference type="Pfam" id="PF02852"/>
    </source>
</evidence>
<feature type="binding site" evidence="12">
    <location>
        <position position="266"/>
    </location>
    <ligand>
        <name>NAD(+)</name>
        <dbReference type="ChEBI" id="CHEBI:57540"/>
    </ligand>
</feature>
<dbReference type="InterPro" id="IPR036188">
    <property type="entry name" value="FAD/NAD-bd_sf"/>
</dbReference>
<dbReference type="SUPFAM" id="SSF55424">
    <property type="entry name" value="FAD/NAD-linked reductases, dimerisation (C-terminal) domain"/>
    <property type="match status" value="1"/>
</dbReference>
<keyword evidence="5" id="KW-0963">Cytoplasm</keyword>
<dbReference type="PRINTS" id="PR00411">
    <property type="entry name" value="PNDRDTASEI"/>
</dbReference>